<dbReference type="GO" id="GO:0005634">
    <property type="term" value="C:nucleus"/>
    <property type="evidence" value="ECO:0007669"/>
    <property type="project" value="UniProtKB-SubCell"/>
</dbReference>
<dbReference type="RefSeq" id="XP_030645882.1">
    <property type="nucleotide sequence ID" value="XM_030790022.1"/>
</dbReference>
<dbReference type="PANTHER" id="PTHR14582:SF1">
    <property type="entry name" value="CENTROMERE PROTEIN O"/>
    <property type="match status" value="1"/>
</dbReference>
<keyword evidence="8" id="KW-0175">Coiled coil</keyword>
<evidence type="ECO:0000256" key="4">
    <source>
        <dbReference type="ARBA" id="ARBA00016395"/>
    </source>
</evidence>
<keyword evidence="5" id="KW-0158">Chromosome</keyword>
<dbReference type="CDD" id="cd23835">
    <property type="entry name" value="DRWD-N_CENP-O"/>
    <property type="match status" value="1"/>
</dbReference>
<accession>A0A6J2WQL2</accession>
<reference evidence="10" key="1">
    <citation type="submission" date="2025-08" db="UniProtKB">
        <authorList>
            <consortium name="RefSeq"/>
        </authorList>
    </citation>
    <scope>IDENTIFICATION</scope>
</reference>
<evidence type="ECO:0000256" key="5">
    <source>
        <dbReference type="ARBA" id="ARBA00022454"/>
    </source>
</evidence>
<dbReference type="InParanoid" id="A0A6J2WQL2"/>
<name>A0A6J2WQL2_CHACN</name>
<dbReference type="InterPro" id="IPR018464">
    <property type="entry name" value="CENP-O"/>
</dbReference>
<dbReference type="CTD" id="79172"/>
<keyword evidence="9" id="KW-1185">Reference proteome</keyword>
<organism evidence="9 10">
    <name type="scientific">Chanos chanos</name>
    <name type="common">Milkfish</name>
    <name type="synonym">Mugil chanos</name>
    <dbReference type="NCBI Taxonomy" id="29144"/>
    <lineage>
        <taxon>Eukaryota</taxon>
        <taxon>Metazoa</taxon>
        <taxon>Chordata</taxon>
        <taxon>Craniata</taxon>
        <taxon>Vertebrata</taxon>
        <taxon>Euteleostomi</taxon>
        <taxon>Actinopterygii</taxon>
        <taxon>Neopterygii</taxon>
        <taxon>Teleostei</taxon>
        <taxon>Ostariophysi</taxon>
        <taxon>Gonorynchiformes</taxon>
        <taxon>Chanidae</taxon>
        <taxon>Chanos</taxon>
    </lineage>
</organism>
<comment type="subcellular location">
    <subcellularLocation>
        <location evidence="2">Chromosome</location>
        <location evidence="2">Centromere</location>
    </subcellularLocation>
    <subcellularLocation>
        <location evidence="1">Nucleus</location>
    </subcellularLocation>
</comment>
<comment type="similarity">
    <text evidence="3">Belongs to the CENP-O/MCM21 family.</text>
</comment>
<evidence type="ECO:0000256" key="6">
    <source>
        <dbReference type="ARBA" id="ARBA00023242"/>
    </source>
</evidence>
<evidence type="ECO:0000256" key="3">
    <source>
        <dbReference type="ARBA" id="ARBA00007321"/>
    </source>
</evidence>
<dbReference type="GO" id="GO:0031511">
    <property type="term" value="C:Mis6-Sim4 complex"/>
    <property type="evidence" value="ECO:0007669"/>
    <property type="project" value="TreeGrafter"/>
</dbReference>
<dbReference type="Proteomes" id="UP000504632">
    <property type="component" value="Chromosome 1"/>
</dbReference>
<dbReference type="GeneID" id="115825962"/>
<dbReference type="AlphaFoldDB" id="A0A6J2WQL2"/>
<proteinExistence type="inferred from homology"/>
<evidence type="ECO:0000256" key="8">
    <source>
        <dbReference type="SAM" id="Coils"/>
    </source>
</evidence>
<protein>
    <recommendedName>
        <fullName evidence="4">Centromere protein O</fullName>
    </recommendedName>
</protein>
<evidence type="ECO:0000256" key="2">
    <source>
        <dbReference type="ARBA" id="ARBA00004584"/>
    </source>
</evidence>
<sequence>MLEAAEFTELRDQQQDSLAELRTTLMILRSQRDQLVTQTETVVALKNAMDQGLQLQECAKACGTDLSQLYQYLLRAKKMQGKDLQHAYHLIGGYDLTESKQGKSMCVAFHTAYEGVYLETYNMELDLTRTVQISRHNIPPFIPLEQLAKQDLQADYKAFLHNLSQHLNAWVGRKQQICLLKELIDSVKVMESNQLCKILVLMCNAQGEKDIPILITLDYDNLARCLPTHVSIESEDKMLLESVQWKKNHTLLLESPVHSALLAMRKMGSIL</sequence>
<keyword evidence="6" id="KW-0539">Nucleus</keyword>
<dbReference type="Pfam" id="PF09496">
    <property type="entry name" value="CENP-O"/>
    <property type="match status" value="1"/>
</dbReference>
<dbReference type="PANTHER" id="PTHR14582">
    <property type="entry name" value="INNER KINETOCHORE SUBUNIT MAL2"/>
    <property type="match status" value="1"/>
</dbReference>
<evidence type="ECO:0000313" key="9">
    <source>
        <dbReference type="Proteomes" id="UP000504632"/>
    </source>
</evidence>
<gene>
    <name evidence="10" type="primary">cenpo</name>
</gene>
<dbReference type="CDD" id="cd23836">
    <property type="entry name" value="DRWD-C_CENP-O"/>
    <property type="match status" value="1"/>
</dbReference>
<evidence type="ECO:0000256" key="1">
    <source>
        <dbReference type="ARBA" id="ARBA00004123"/>
    </source>
</evidence>
<evidence type="ECO:0000313" key="10">
    <source>
        <dbReference type="RefSeq" id="XP_030645882.1"/>
    </source>
</evidence>
<feature type="coiled-coil region" evidence="8">
    <location>
        <begin position="11"/>
        <end position="38"/>
    </location>
</feature>
<dbReference type="OrthoDB" id="10050372at2759"/>
<evidence type="ECO:0000256" key="7">
    <source>
        <dbReference type="ARBA" id="ARBA00023328"/>
    </source>
</evidence>
<keyword evidence="7" id="KW-0137">Centromere</keyword>